<dbReference type="STRING" id="7266.A0A3B0J022"/>
<evidence type="ECO:0000256" key="3">
    <source>
        <dbReference type="ARBA" id="ARBA00022491"/>
    </source>
</evidence>
<evidence type="ECO:0000256" key="6">
    <source>
        <dbReference type="ARBA" id="ARBA00023163"/>
    </source>
</evidence>
<dbReference type="GO" id="GO:0000978">
    <property type="term" value="F:RNA polymerase II cis-regulatory region sequence-specific DNA binding"/>
    <property type="evidence" value="ECO:0007669"/>
    <property type="project" value="TreeGrafter"/>
</dbReference>
<comment type="subcellular location">
    <subcellularLocation>
        <location evidence="1">Nucleus</location>
    </subcellularLocation>
</comment>
<dbReference type="AlphaFoldDB" id="A0A3B0J022"/>
<dbReference type="FunFam" id="1.20.5.170:FF:000011">
    <property type="entry name" value="Transcription factor MafG, putative"/>
    <property type="match status" value="1"/>
</dbReference>
<reference evidence="10" key="1">
    <citation type="submission" date="2018-01" db="EMBL/GenBank/DDBJ databases">
        <authorList>
            <person name="Alioto T."/>
            <person name="Alioto T."/>
        </authorList>
    </citation>
    <scope>NUCLEOTIDE SEQUENCE [LARGE SCALE GENOMIC DNA]</scope>
</reference>
<dbReference type="SUPFAM" id="SSF47454">
    <property type="entry name" value="A DNA-binding domain in eukaryotic transcription factors"/>
    <property type="match status" value="1"/>
</dbReference>
<keyword evidence="10" id="KW-1185">Reference proteome</keyword>
<evidence type="ECO:0000256" key="5">
    <source>
        <dbReference type="ARBA" id="ARBA00023125"/>
    </source>
</evidence>
<keyword evidence="5" id="KW-0238">DNA-binding</keyword>
<dbReference type="Gene3D" id="1.20.5.170">
    <property type="match status" value="1"/>
</dbReference>
<dbReference type="PANTHER" id="PTHR10129:SF48">
    <property type="entry name" value="MAF-S, ISOFORM B"/>
    <property type="match status" value="1"/>
</dbReference>
<sequence>MPIKRRHNNNAKISSGRKIELKSSLLLLKMESKRERKSSLPPLSPCPISDITDDELVTISVRDLNRTLKMRGLNREEIVRMKQRRRTLKNRGYAASCRIKRIEQKDELETKKSCEWTELEQRHEDNELIRIEVGNWKNKYKALLHFAKQNDIPIPRELEGC</sequence>
<organism evidence="9 10">
    <name type="scientific">Drosophila guanche</name>
    <name type="common">Fruit fly</name>
    <dbReference type="NCBI Taxonomy" id="7266"/>
    <lineage>
        <taxon>Eukaryota</taxon>
        <taxon>Metazoa</taxon>
        <taxon>Ecdysozoa</taxon>
        <taxon>Arthropoda</taxon>
        <taxon>Hexapoda</taxon>
        <taxon>Insecta</taxon>
        <taxon>Pterygota</taxon>
        <taxon>Neoptera</taxon>
        <taxon>Endopterygota</taxon>
        <taxon>Diptera</taxon>
        <taxon>Brachycera</taxon>
        <taxon>Muscomorpha</taxon>
        <taxon>Ephydroidea</taxon>
        <taxon>Drosophilidae</taxon>
        <taxon>Drosophila</taxon>
        <taxon>Sophophora</taxon>
    </lineage>
</organism>
<evidence type="ECO:0000313" key="9">
    <source>
        <dbReference type="EMBL" id="SPP73827.1"/>
    </source>
</evidence>
<dbReference type="EMBL" id="OUUW01000001">
    <property type="protein sequence ID" value="SPP73827.1"/>
    <property type="molecule type" value="Genomic_DNA"/>
</dbReference>
<accession>A0A3B0J022</accession>
<keyword evidence="7" id="KW-0539">Nucleus</keyword>
<dbReference type="Proteomes" id="UP000268350">
    <property type="component" value="Unassembled WGS sequence"/>
</dbReference>
<evidence type="ECO:0000256" key="4">
    <source>
        <dbReference type="ARBA" id="ARBA00023015"/>
    </source>
</evidence>
<dbReference type="OMA" id="RSIKMDP"/>
<dbReference type="GO" id="GO:0005634">
    <property type="term" value="C:nucleus"/>
    <property type="evidence" value="ECO:0007669"/>
    <property type="project" value="UniProtKB-SubCell"/>
</dbReference>
<protein>
    <submittedName>
        <fullName evidence="9">Blast:Transcription factor MafG</fullName>
    </submittedName>
</protein>
<dbReference type="OrthoDB" id="5974330at2759"/>
<dbReference type="Pfam" id="PF03131">
    <property type="entry name" value="bZIP_Maf"/>
    <property type="match status" value="1"/>
</dbReference>
<evidence type="ECO:0000256" key="2">
    <source>
        <dbReference type="ARBA" id="ARBA00008500"/>
    </source>
</evidence>
<evidence type="ECO:0000259" key="8">
    <source>
        <dbReference type="Pfam" id="PF03131"/>
    </source>
</evidence>
<dbReference type="PANTHER" id="PTHR10129">
    <property type="entry name" value="TRANSCRIPTION FACTOR MAF"/>
    <property type="match status" value="1"/>
</dbReference>
<dbReference type="InterPro" id="IPR024874">
    <property type="entry name" value="Transcription_factor_Maf_fam"/>
</dbReference>
<proteinExistence type="inferred from homology"/>
<evidence type="ECO:0000256" key="1">
    <source>
        <dbReference type="ARBA" id="ARBA00004123"/>
    </source>
</evidence>
<keyword evidence="4" id="KW-0805">Transcription regulation</keyword>
<name>A0A3B0J022_DROGU</name>
<evidence type="ECO:0000313" key="10">
    <source>
        <dbReference type="Proteomes" id="UP000268350"/>
    </source>
</evidence>
<dbReference type="InterPro" id="IPR008917">
    <property type="entry name" value="TF_DNA-bd_sf"/>
</dbReference>
<comment type="similarity">
    <text evidence="2">Belongs to the bZIP family. Maf subfamily.</text>
</comment>
<dbReference type="CDD" id="cd14717">
    <property type="entry name" value="bZIP_Maf_small"/>
    <property type="match status" value="1"/>
</dbReference>
<feature type="domain" description="Basic leucine zipper" evidence="8">
    <location>
        <begin position="52"/>
        <end position="143"/>
    </location>
</feature>
<keyword evidence="6" id="KW-0804">Transcription</keyword>
<dbReference type="GO" id="GO:0000981">
    <property type="term" value="F:DNA-binding transcription factor activity, RNA polymerase II-specific"/>
    <property type="evidence" value="ECO:0007669"/>
    <property type="project" value="TreeGrafter"/>
</dbReference>
<gene>
    <name evidence="9" type="ORF">DGUA_6G001375</name>
</gene>
<keyword evidence="3" id="KW-0678">Repressor</keyword>
<dbReference type="InterPro" id="IPR004826">
    <property type="entry name" value="bZIP_Maf"/>
</dbReference>
<evidence type="ECO:0000256" key="7">
    <source>
        <dbReference type="ARBA" id="ARBA00023242"/>
    </source>
</evidence>